<dbReference type="AlphaFoldDB" id="A0A225VWP0"/>
<dbReference type="PROSITE" id="PS51257">
    <property type="entry name" value="PROKAR_LIPOPROTEIN"/>
    <property type="match status" value="1"/>
</dbReference>
<reference evidence="4" key="1">
    <citation type="submission" date="2017-03" db="EMBL/GenBank/DDBJ databases">
        <title>Phytopthora megakarya and P. palmivora, two closely related causual agents of cacao black pod achieved similar genome size and gene model numbers by different mechanisms.</title>
        <authorList>
            <person name="Ali S."/>
            <person name="Shao J."/>
            <person name="Larry D.J."/>
            <person name="Kronmiller B."/>
            <person name="Shen D."/>
            <person name="Strem M.D."/>
            <person name="Melnick R.L."/>
            <person name="Guiltinan M.J."/>
            <person name="Tyler B.M."/>
            <person name="Meinhardt L.W."/>
            <person name="Bailey B.A."/>
        </authorList>
    </citation>
    <scope>NUCLEOTIDE SEQUENCE [LARGE SCALE GENOMIC DNA]</scope>
    <source>
        <strain evidence="4">zdho120</strain>
    </source>
</reference>
<comment type="caution">
    <text evidence="3">The sequence shown here is derived from an EMBL/GenBank/DDBJ whole genome shotgun (WGS) entry which is preliminary data.</text>
</comment>
<organism evidence="3 4">
    <name type="scientific">Phytophthora megakarya</name>
    <dbReference type="NCBI Taxonomy" id="4795"/>
    <lineage>
        <taxon>Eukaryota</taxon>
        <taxon>Sar</taxon>
        <taxon>Stramenopiles</taxon>
        <taxon>Oomycota</taxon>
        <taxon>Peronosporomycetes</taxon>
        <taxon>Peronosporales</taxon>
        <taxon>Peronosporaceae</taxon>
        <taxon>Phytophthora</taxon>
    </lineage>
</organism>
<keyword evidence="4" id="KW-1185">Reference proteome</keyword>
<proteinExistence type="predicted"/>
<name>A0A225VWP0_9STRA</name>
<protein>
    <submittedName>
        <fullName evidence="3">Uncharacterized protein</fullName>
    </submittedName>
</protein>
<dbReference type="OrthoDB" id="10254663at2759"/>
<feature type="region of interest" description="Disordered" evidence="2">
    <location>
        <begin position="682"/>
        <end position="702"/>
    </location>
</feature>
<dbReference type="Proteomes" id="UP000198211">
    <property type="component" value="Unassembled WGS sequence"/>
</dbReference>
<dbReference type="EMBL" id="NBNE01002806">
    <property type="protein sequence ID" value="OWZ09399.1"/>
    <property type="molecule type" value="Genomic_DNA"/>
</dbReference>
<gene>
    <name evidence="3" type="ORF">PHMEG_00017905</name>
</gene>
<evidence type="ECO:0000256" key="2">
    <source>
        <dbReference type="SAM" id="MobiDB-lite"/>
    </source>
</evidence>
<evidence type="ECO:0000313" key="4">
    <source>
        <dbReference type="Proteomes" id="UP000198211"/>
    </source>
</evidence>
<evidence type="ECO:0000313" key="3">
    <source>
        <dbReference type="EMBL" id="OWZ09399.1"/>
    </source>
</evidence>
<dbReference type="GO" id="GO:0007076">
    <property type="term" value="P:mitotic chromosome condensation"/>
    <property type="evidence" value="ECO:0007669"/>
    <property type="project" value="TreeGrafter"/>
</dbReference>
<keyword evidence="1" id="KW-0175">Coiled coil</keyword>
<dbReference type="STRING" id="4795.A0A225VWP0"/>
<feature type="coiled-coil region" evidence="1">
    <location>
        <begin position="563"/>
        <end position="667"/>
    </location>
</feature>
<accession>A0A225VWP0</accession>
<dbReference type="GO" id="GO:0000796">
    <property type="term" value="C:condensin complex"/>
    <property type="evidence" value="ECO:0007669"/>
    <property type="project" value="TreeGrafter"/>
</dbReference>
<evidence type="ECO:0000256" key="1">
    <source>
        <dbReference type="SAM" id="Coils"/>
    </source>
</evidence>
<dbReference type="GO" id="GO:0003682">
    <property type="term" value="F:chromatin binding"/>
    <property type="evidence" value="ECO:0007669"/>
    <property type="project" value="TreeGrafter"/>
</dbReference>
<dbReference type="GO" id="GO:0000793">
    <property type="term" value="C:condensed chromosome"/>
    <property type="evidence" value="ECO:0007669"/>
    <property type="project" value="TreeGrafter"/>
</dbReference>
<dbReference type="PANTHER" id="PTHR43941:SF5">
    <property type="entry name" value="ELKS_RAB6-INTERACTING_CAST FAMILY PROTEIN"/>
    <property type="match status" value="1"/>
</dbReference>
<dbReference type="PANTHER" id="PTHR43941">
    <property type="entry name" value="STRUCTURAL MAINTENANCE OF CHROMOSOMES PROTEIN 2"/>
    <property type="match status" value="1"/>
</dbReference>
<dbReference type="GO" id="GO:0000785">
    <property type="term" value="C:chromatin"/>
    <property type="evidence" value="ECO:0007669"/>
    <property type="project" value="TreeGrafter"/>
</dbReference>
<sequence>MDKRDELLHLVAALSGACKQDKNVLKDARLVDALEKYGRQIARLRRQQKKMKKAQHMSPPNKTTKKLKEQVQAGESKAVEGASKRRKLSLEGEATSCTIDPLDYSYDLSASCLCPAIERQHKPKRESMGEWITSLNKKTISTDPTDAVAYYRPTTPTTVSMAVEVSGNAVMMNPLKTPRAVRAASPYKQDRAASPNAVDLSASSTSTMASCYDDLYDEYAVSPEIMRQYIRSASDRAPSFESMDWTPSDDDSSDESMLFRSIADDVEQQAPVSRVVTHQSSTHAVDARLNMQELHPEGNAEEYYCEPTAESSSRVAAMKQMSNHPSSTEVVMEVLYGIMEHNENFKWLIDPDNQVRVAKLVEYRLRELQNGDASMQAYEDEQFINELRAQVDELIHENLKIKTENVRLMGKGSQIAGIDKSVENLKKRLALSEEAINMQEGYRREAEAAFQNELDVKSNLVSSLQHDLEEKDSQIAKLLETGADLPVNDGTSDMARLSSSVVEKDREICRLNFQLSTKKKLVDEIAKKVVQHVETTTMASPGTIATITKDLHLDMDMFLFKSVSEKQGLIDELKAALASMEREVSGLEGRVAKKTRETLLLKTKFKAMSSRLTEANVNMSRLQTENDRLVASLKEKQGKMHDLIEFLEGKEKQVMHLEEQVNARQTQLEHVMTEYETMQCQQNKKSTNVRGPALRKTALHAH</sequence>